<sequence>MGSTIVMMILGVLTCTSGALIVAFRTRLTNWQNGMNREFGWNPRGRQQVVSVGGMTVIGCIGMVCGAVLVTNAFIRILG</sequence>
<protein>
    <submittedName>
        <fullName evidence="2">Uncharacterized protein</fullName>
    </submittedName>
</protein>
<keyword evidence="1" id="KW-0472">Membrane</keyword>
<gene>
    <name evidence="2" type="ORF">N1032_14960</name>
</gene>
<keyword evidence="3" id="KW-1185">Reference proteome</keyword>
<name>A0ABT2H529_9MICO</name>
<keyword evidence="1" id="KW-1133">Transmembrane helix</keyword>
<dbReference type="RefSeq" id="WP_259539952.1">
    <property type="nucleotide sequence ID" value="NZ_JANLCJ010000005.1"/>
</dbReference>
<dbReference type="Proteomes" id="UP001165586">
    <property type="component" value="Unassembled WGS sequence"/>
</dbReference>
<keyword evidence="1" id="KW-0812">Transmembrane</keyword>
<evidence type="ECO:0000313" key="3">
    <source>
        <dbReference type="Proteomes" id="UP001165586"/>
    </source>
</evidence>
<accession>A0ABT2H529</accession>
<evidence type="ECO:0000256" key="1">
    <source>
        <dbReference type="SAM" id="Phobius"/>
    </source>
</evidence>
<evidence type="ECO:0000313" key="2">
    <source>
        <dbReference type="EMBL" id="MCS5735044.1"/>
    </source>
</evidence>
<feature type="transmembrane region" description="Helical" evidence="1">
    <location>
        <begin position="49"/>
        <end position="75"/>
    </location>
</feature>
<dbReference type="EMBL" id="JANLCJ010000005">
    <property type="protein sequence ID" value="MCS5735044.1"/>
    <property type="molecule type" value="Genomic_DNA"/>
</dbReference>
<reference evidence="2" key="1">
    <citation type="submission" date="2022-08" db="EMBL/GenBank/DDBJ databases">
        <authorList>
            <person name="Deng Y."/>
            <person name="Han X.-F."/>
            <person name="Zhang Y.-Q."/>
        </authorList>
    </citation>
    <scope>NUCLEOTIDE SEQUENCE</scope>
    <source>
        <strain evidence="2">CPCC 203386</strain>
    </source>
</reference>
<proteinExistence type="predicted"/>
<comment type="caution">
    <text evidence="2">The sequence shown here is derived from an EMBL/GenBank/DDBJ whole genome shotgun (WGS) entry which is preliminary data.</text>
</comment>
<organism evidence="2 3">
    <name type="scientific">Herbiconiux daphne</name>
    <dbReference type="NCBI Taxonomy" id="2970914"/>
    <lineage>
        <taxon>Bacteria</taxon>
        <taxon>Bacillati</taxon>
        <taxon>Actinomycetota</taxon>
        <taxon>Actinomycetes</taxon>
        <taxon>Micrococcales</taxon>
        <taxon>Microbacteriaceae</taxon>
        <taxon>Herbiconiux</taxon>
    </lineage>
</organism>